<dbReference type="Proteomes" id="UP000284842">
    <property type="component" value="Unassembled WGS sequence"/>
</dbReference>
<dbReference type="EMBL" id="NHTK01001381">
    <property type="protein sequence ID" value="PPQ98630.1"/>
    <property type="molecule type" value="Genomic_DNA"/>
</dbReference>
<feature type="region of interest" description="Disordered" evidence="2">
    <location>
        <begin position="1"/>
        <end position="146"/>
    </location>
</feature>
<dbReference type="GO" id="GO:0005770">
    <property type="term" value="C:late endosome"/>
    <property type="evidence" value="ECO:0007669"/>
    <property type="project" value="TreeGrafter"/>
</dbReference>
<dbReference type="InterPro" id="IPR002364">
    <property type="entry name" value="Quin_OxRdtase/zeta-crystal_CS"/>
</dbReference>
<organism evidence="4 5">
    <name type="scientific">Panaeolus cyanescens</name>
    <dbReference type="NCBI Taxonomy" id="181874"/>
    <lineage>
        <taxon>Eukaryota</taxon>
        <taxon>Fungi</taxon>
        <taxon>Dikarya</taxon>
        <taxon>Basidiomycota</taxon>
        <taxon>Agaricomycotina</taxon>
        <taxon>Agaricomycetes</taxon>
        <taxon>Agaricomycetidae</taxon>
        <taxon>Agaricales</taxon>
        <taxon>Agaricineae</taxon>
        <taxon>Galeropsidaceae</taxon>
        <taxon>Panaeolus</taxon>
    </lineage>
</organism>
<dbReference type="GO" id="GO:0030897">
    <property type="term" value="C:HOPS complex"/>
    <property type="evidence" value="ECO:0007669"/>
    <property type="project" value="TreeGrafter"/>
</dbReference>
<keyword evidence="5" id="KW-1185">Reference proteome</keyword>
<dbReference type="GO" id="GO:0034058">
    <property type="term" value="P:endosomal vesicle fusion"/>
    <property type="evidence" value="ECO:0007669"/>
    <property type="project" value="TreeGrafter"/>
</dbReference>
<accession>A0A409Y6J6</accession>
<feature type="compositionally biased region" description="Acidic residues" evidence="2">
    <location>
        <begin position="91"/>
        <end position="103"/>
    </location>
</feature>
<protein>
    <recommendedName>
        <fullName evidence="3">Enoyl reductase (ER) domain-containing protein</fullName>
    </recommendedName>
</protein>
<evidence type="ECO:0000313" key="4">
    <source>
        <dbReference type="EMBL" id="PPQ98630.1"/>
    </source>
</evidence>
<sequence>MSHLRDFLSDEENSQNSDNEDEEFHYSGDYSTQMEELFEGESLGSSLPHQGTPESLAGDDEDDDEDEGFLYDGVDAETSAGYREQLKDVLETDNDDDDSDDELSNPVLPLHEQNEPVQSRPTTPSDKDGDQSTPSSPLNSDIALNHTPKENPFLFRKPFLHPNISRLRSFTPQSSREVSNGSGVTSHSHIFGGFSPSPSHFSSLSRSSSTSNLKAVIAHSDSPDTETVEPYQQAFKFLDLNVIEKRVLFDASRKPNSILGLDIGAPTALASNGLICIGTSTGRIVVHDFKQSFICVCEPQDASVGAITALALSHDHTFIASGHITGFVQLFNLKLPKAPVRTVPPTNIAAVASGRKEGHLEGSKIVRIGFVAGRHTALVSADEHGLAFFHSLGKVLFIDATDILRILGRYPNSPPSHELARQPRLATSPYTQTQRQRYTILDMAPLPLGTVPHLSDNHHVVALLTPTKLVVVGLKPTPLSKVQQLVKNPKTGSSNTVEVEVVGFQAVAKFHAESDVFALQWLNHFQIILLLHDKISIYDTQLARIVETSLFDVRTLVTPTSNGIRNSQGELNSTAISHSIRTYKGKIVLLMRDHIRIATLLTWADRILGFVQAGDFLKAIELTRSYYLDEAPGNRNNLPKDPTQRKQVIGDKLRSLMDASAQYAFSEERMRDHTHITPDGRGVDRTDLFEELVAVCCRASLAMDDWDFLFEDLYQKYEENGIVPIYLRQLQPFIVGKEINFVAPRITQKLVALYEADNQPEQVERIIWHMDPSCLDLNQALRLCQKYALYDALIYIFTRALKDYVSPVVEMMGLIRTVQQFRRHQQECLLKGDTVPKPDSAIESLIMNAYKVYPYLANVLSGLTYPSEEPLDDTEALRARQELYKFLFFGRSTIWPPGPDGKLILTSDEDGGTEPTYPYARQLLSFDSESFLHTLDIAFEDAYLNDDESQDINRLVIIRVLLEILSSPQLPLSDKTMIQIFIARNVPKYPQFLFLQMAPSTLHNILIGLARNPDTQTREDRQLAAEYLLSVYNPHDIEKVISIFEDAGFYRILRSWHYHDASWSKLLSAYINDPDYNRLDVLDKVEEVLRLASRSNSGDISPELFRTVSDALPRFLNMDIRGTAVLIDKMVPDMHERALELLSHQPDGDESRYEYLSSLIIPNADDGSYKRGPSPNLSPESRRLFFTLQCRLHPEKIIATLEAVPPETFDHSQVLAECESSGAYDAVIWATNWQGDPQGSLQKANRFQDIISRDISKLLSTPNAANCEEQMASLQAISSVGREICLARSREAEPIVPLEDMWFSLLQGQIQTIQVISSSTASASEGLTVAHPILGKLRSSVQQTFGALVSITSTTAISLPHLFKRLVNSTPSSLGSHYTEFRIILTGILESYRSDEDLLVMVNQLVKRDLYDSLSELAQERILILPSFYLPISHFTMRAFVINQLTHPSNVSLATNVPVPKPGKDQVLVDVYSAGLNFFDILQAQGKYQHKPPLPFILGTEFAGKIADDSPIPEGSNLRRGQRVFGAQLGSFADKIVTNAASVIPLPDNISFDQGAGLYVTWPTSYEALVGRAELKKGEWVLVTAAAGGVGIAAVQIAKALGANVIAAAGSPEKLEIAKKYGGADYGVNYSKPGWQKEVLELTKGKGVDVIYDPVGLINDALKCIAWKGRALVIGFAAGTIEKVPMNLVLLKNISLVGLHWGAYTLKEPSRIPVVWENILSMFASGKVQPVVYNEIYTLEGLVKGLAALEKRETWGKAIVRVKDEKPAEKAKL</sequence>
<dbReference type="SUPFAM" id="SSF50978">
    <property type="entry name" value="WD40 repeat-like"/>
    <property type="match status" value="1"/>
</dbReference>
<comment type="similarity">
    <text evidence="1">Belongs to the VPS8 family.</text>
</comment>
<evidence type="ECO:0000313" key="5">
    <source>
        <dbReference type="Proteomes" id="UP000284842"/>
    </source>
</evidence>
<dbReference type="GO" id="GO:0006623">
    <property type="term" value="P:protein targeting to vacuole"/>
    <property type="evidence" value="ECO:0007669"/>
    <property type="project" value="InterPro"/>
</dbReference>
<dbReference type="SUPFAM" id="SSF51735">
    <property type="entry name" value="NAD(P)-binding Rossmann-fold domains"/>
    <property type="match status" value="1"/>
</dbReference>
<dbReference type="InterPro" id="IPR036322">
    <property type="entry name" value="WD40_repeat_dom_sf"/>
</dbReference>
<dbReference type="Pfam" id="PF25066">
    <property type="entry name" value="TPR_VPS8_2"/>
    <property type="match status" value="1"/>
</dbReference>
<dbReference type="Pfam" id="PF12816">
    <property type="entry name" value="TPR_Vps8"/>
    <property type="match status" value="1"/>
</dbReference>
<dbReference type="PANTHER" id="PTHR12616:SF8">
    <property type="entry name" value="VACUOLAR PROTEIN SORTING-ASSOCIATED PROTEIN 8 HOMOLOG"/>
    <property type="match status" value="1"/>
</dbReference>
<dbReference type="InterPro" id="IPR059070">
    <property type="entry name" value="TPR_VPS8_2"/>
</dbReference>
<dbReference type="Gene3D" id="3.90.180.10">
    <property type="entry name" value="Medium-chain alcohol dehydrogenases, catalytic domain"/>
    <property type="match status" value="1"/>
</dbReference>
<gene>
    <name evidence="4" type="ORF">CVT24_003963</name>
</gene>
<proteinExistence type="inferred from homology"/>
<comment type="caution">
    <text evidence="4">The sequence shown here is derived from an EMBL/GenBank/DDBJ whole genome shotgun (WGS) entry which is preliminary data.</text>
</comment>
<feature type="domain" description="Enoyl reductase (ER)" evidence="3">
    <location>
        <begin position="1446"/>
        <end position="1760"/>
    </location>
</feature>
<dbReference type="InterPro" id="IPR025941">
    <property type="entry name" value="Vps8_central_dom"/>
</dbReference>
<feature type="compositionally biased region" description="Acidic residues" evidence="2">
    <location>
        <begin position="57"/>
        <end position="69"/>
    </location>
</feature>
<dbReference type="Pfam" id="PF08240">
    <property type="entry name" value="ADH_N"/>
    <property type="match status" value="1"/>
</dbReference>
<dbReference type="SMART" id="SM00829">
    <property type="entry name" value="PKS_ER"/>
    <property type="match status" value="1"/>
</dbReference>
<dbReference type="PROSITE" id="PS01162">
    <property type="entry name" value="QOR_ZETA_CRYSTAL"/>
    <property type="match status" value="1"/>
</dbReference>
<dbReference type="STRING" id="181874.A0A409Y6J6"/>
<evidence type="ECO:0000256" key="2">
    <source>
        <dbReference type="SAM" id="MobiDB-lite"/>
    </source>
</evidence>
<dbReference type="InterPro" id="IPR045111">
    <property type="entry name" value="Vps41/Vps8"/>
</dbReference>
<dbReference type="GO" id="GO:0008270">
    <property type="term" value="F:zinc ion binding"/>
    <property type="evidence" value="ECO:0007669"/>
    <property type="project" value="InterPro"/>
</dbReference>
<evidence type="ECO:0000259" key="3">
    <source>
        <dbReference type="SMART" id="SM00829"/>
    </source>
</evidence>
<dbReference type="Gene3D" id="2.130.10.10">
    <property type="entry name" value="YVTN repeat-like/Quinoprotein amine dehydrogenase"/>
    <property type="match status" value="1"/>
</dbReference>
<dbReference type="InParanoid" id="A0A409Y6J6"/>
<dbReference type="PANTHER" id="PTHR12616">
    <property type="entry name" value="VACUOLAR PROTEIN SORTING VPS41"/>
    <property type="match status" value="1"/>
</dbReference>
<dbReference type="Pfam" id="PF23410">
    <property type="entry name" value="Beta-prop_VPS8"/>
    <property type="match status" value="1"/>
</dbReference>
<dbReference type="OrthoDB" id="289913at2759"/>
<dbReference type="CDD" id="cd08241">
    <property type="entry name" value="QOR1"/>
    <property type="match status" value="1"/>
</dbReference>
<dbReference type="SUPFAM" id="SSF50129">
    <property type="entry name" value="GroES-like"/>
    <property type="match status" value="1"/>
</dbReference>
<dbReference type="InterPro" id="IPR013154">
    <property type="entry name" value="ADH-like_N"/>
</dbReference>
<dbReference type="Pfam" id="PF00107">
    <property type="entry name" value="ADH_zinc_N"/>
    <property type="match status" value="1"/>
</dbReference>
<dbReference type="InterPro" id="IPR020843">
    <property type="entry name" value="ER"/>
</dbReference>
<dbReference type="InterPro" id="IPR011032">
    <property type="entry name" value="GroES-like_sf"/>
</dbReference>
<evidence type="ECO:0000256" key="1">
    <source>
        <dbReference type="ARBA" id="ARBA00009422"/>
    </source>
</evidence>
<dbReference type="InterPro" id="IPR036291">
    <property type="entry name" value="NAD(P)-bd_dom_sf"/>
</dbReference>
<dbReference type="InterPro" id="IPR015943">
    <property type="entry name" value="WD40/YVTN_repeat-like_dom_sf"/>
</dbReference>
<dbReference type="Gene3D" id="3.40.50.720">
    <property type="entry name" value="NAD(P)-binding Rossmann-like Domain"/>
    <property type="match status" value="1"/>
</dbReference>
<feature type="compositionally biased region" description="Acidic residues" evidence="2">
    <location>
        <begin position="9"/>
        <end position="23"/>
    </location>
</feature>
<name>A0A409Y6J6_9AGAR</name>
<dbReference type="InterPro" id="IPR013149">
    <property type="entry name" value="ADH-like_C"/>
</dbReference>
<reference evidence="4 5" key="1">
    <citation type="journal article" date="2018" name="Evol. Lett.">
        <title>Horizontal gene cluster transfer increased hallucinogenic mushroom diversity.</title>
        <authorList>
            <person name="Reynolds H.T."/>
            <person name="Vijayakumar V."/>
            <person name="Gluck-Thaler E."/>
            <person name="Korotkin H.B."/>
            <person name="Matheny P.B."/>
            <person name="Slot J.C."/>
        </authorList>
    </citation>
    <scope>NUCLEOTIDE SEQUENCE [LARGE SCALE GENOMIC DNA]</scope>
    <source>
        <strain evidence="4 5">2629</strain>
    </source>
</reference>
<feature type="compositionally biased region" description="Polar residues" evidence="2">
    <location>
        <begin position="115"/>
        <end position="124"/>
    </location>
</feature>
<dbReference type="GO" id="GO:0016491">
    <property type="term" value="F:oxidoreductase activity"/>
    <property type="evidence" value="ECO:0007669"/>
    <property type="project" value="InterPro"/>
</dbReference>